<dbReference type="PANTHER" id="PTHR13504">
    <property type="entry name" value="FIDO DOMAIN-CONTAINING PROTEIN DDB_G0283145"/>
    <property type="match status" value="1"/>
</dbReference>
<evidence type="ECO:0000256" key="2">
    <source>
        <dbReference type="PIRSR" id="PIRSR640198-2"/>
    </source>
</evidence>
<sequence>MDYDRLYDKKEKFARIKGRIAPEALESFDKSFDIEYAHNSTAIEGNTLTLIQTKAILEDGLSIGGKTLREIYEVANHAKAFAFVKKCVAEGKSLDESIAKDIHALLMENILVGGVYRNVAVRISGAGFRPPLPNEMFRQVKDFFADLPYRTDLNPIELAAWTHAEFVKIHPFVDGNGRTSRMLMNYQLMFFGFLPVSIDKETRLEYFEALEAYAVGGNLKPFAEMIAALEEIRLDEYLSIICEQPEDLSDQTL</sequence>
<gene>
    <name evidence="5" type="ORF">IAA08_07405</name>
</gene>
<evidence type="ECO:0000256" key="3">
    <source>
        <dbReference type="PIRSR" id="PIRSR640198-3"/>
    </source>
</evidence>
<reference evidence="5" key="2">
    <citation type="submission" date="2021-04" db="EMBL/GenBank/DDBJ databases">
        <authorList>
            <person name="Gilroy R."/>
        </authorList>
    </citation>
    <scope>NUCLEOTIDE SEQUENCE</scope>
    <source>
        <strain evidence="5">CHK192-9172</strain>
    </source>
</reference>
<evidence type="ECO:0000313" key="5">
    <source>
        <dbReference type="EMBL" id="HIZ07744.1"/>
    </source>
</evidence>
<feature type="active site" evidence="1">
    <location>
        <position position="170"/>
    </location>
</feature>
<evidence type="ECO:0000259" key="4">
    <source>
        <dbReference type="PROSITE" id="PS51459"/>
    </source>
</evidence>
<dbReference type="EMBL" id="DXCH01000206">
    <property type="protein sequence ID" value="HIZ07744.1"/>
    <property type="molecule type" value="Genomic_DNA"/>
</dbReference>
<dbReference type="InterPro" id="IPR036597">
    <property type="entry name" value="Fido-like_dom_sf"/>
</dbReference>
<organism evidence="5 6">
    <name type="scientific">Candidatus Eubacterium avistercoris</name>
    <dbReference type="NCBI Taxonomy" id="2838567"/>
    <lineage>
        <taxon>Bacteria</taxon>
        <taxon>Bacillati</taxon>
        <taxon>Bacillota</taxon>
        <taxon>Clostridia</taxon>
        <taxon>Eubacteriales</taxon>
        <taxon>Eubacteriaceae</taxon>
        <taxon>Eubacterium</taxon>
    </lineage>
</organism>
<name>A0A9D2D3C8_9FIRM</name>
<comment type="caution">
    <text evidence="5">The sequence shown here is derived from an EMBL/GenBank/DDBJ whole genome shotgun (WGS) entry which is preliminary data.</text>
</comment>
<accession>A0A9D2D3C8</accession>
<feature type="binding site" evidence="2">
    <location>
        <begin position="174"/>
        <end position="181"/>
    </location>
    <ligand>
        <name>ATP</name>
        <dbReference type="ChEBI" id="CHEBI:30616"/>
    </ligand>
</feature>
<dbReference type="AlphaFoldDB" id="A0A9D2D3C8"/>
<dbReference type="Gene3D" id="1.10.3290.10">
    <property type="entry name" value="Fido-like domain"/>
    <property type="match status" value="1"/>
</dbReference>
<dbReference type="SUPFAM" id="SSF140931">
    <property type="entry name" value="Fic-like"/>
    <property type="match status" value="1"/>
</dbReference>
<feature type="site" description="Important for autoinhibition of adenylyltransferase activity" evidence="3">
    <location>
        <position position="44"/>
    </location>
</feature>
<feature type="domain" description="Fido" evidence="4">
    <location>
        <begin position="94"/>
        <end position="228"/>
    </location>
</feature>
<dbReference type="PROSITE" id="PS51459">
    <property type="entry name" value="FIDO"/>
    <property type="match status" value="1"/>
</dbReference>
<reference evidence="5" key="1">
    <citation type="journal article" date="2021" name="PeerJ">
        <title>Extensive microbial diversity within the chicken gut microbiome revealed by metagenomics and culture.</title>
        <authorList>
            <person name="Gilroy R."/>
            <person name="Ravi A."/>
            <person name="Getino M."/>
            <person name="Pursley I."/>
            <person name="Horton D.L."/>
            <person name="Alikhan N.F."/>
            <person name="Baker D."/>
            <person name="Gharbi K."/>
            <person name="Hall N."/>
            <person name="Watson M."/>
            <person name="Adriaenssens E.M."/>
            <person name="Foster-Nyarko E."/>
            <person name="Jarju S."/>
            <person name="Secka A."/>
            <person name="Antonio M."/>
            <person name="Oren A."/>
            <person name="Chaudhuri R.R."/>
            <person name="La Ragione R."/>
            <person name="Hildebrand F."/>
            <person name="Pallen M.J."/>
        </authorList>
    </citation>
    <scope>NUCLEOTIDE SEQUENCE</scope>
    <source>
        <strain evidence="5">CHK192-9172</strain>
    </source>
</reference>
<dbReference type="Proteomes" id="UP000824024">
    <property type="component" value="Unassembled WGS sequence"/>
</dbReference>
<dbReference type="InterPro" id="IPR003812">
    <property type="entry name" value="Fido"/>
</dbReference>
<proteinExistence type="predicted"/>
<dbReference type="InterPro" id="IPR040198">
    <property type="entry name" value="Fido_containing"/>
</dbReference>
<evidence type="ECO:0000256" key="1">
    <source>
        <dbReference type="PIRSR" id="PIRSR640198-1"/>
    </source>
</evidence>
<keyword evidence="2" id="KW-0547">Nucleotide-binding</keyword>
<protein>
    <submittedName>
        <fullName evidence="5">Fic family protein</fullName>
    </submittedName>
</protein>
<dbReference type="PANTHER" id="PTHR13504:SF38">
    <property type="entry name" value="FIDO DOMAIN-CONTAINING PROTEIN"/>
    <property type="match status" value="1"/>
</dbReference>
<keyword evidence="2" id="KW-0067">ATP-binding</keyword>
<dbReference type="GO" id="GO:0005524">
    <property type="term" value="F:ATP binding"/>
    <property type="evidence" value="ECO:0007669"/>
    <property type="project" value="UniProtKB-KW"/>
</dbReference>
<evidence type="ECO:0000313" key="6">
    <source>
        <dbReference type="Proteomes" id="UP000824024"/>
    </source>
</evidence>
<dbReference type="Pfam" id="PF02661">
    <property type="entry name" value="Fic"/>
    <property type="match status" value="1"/>
</dbReference>